<dbReference type="RefSeq" id="WP_243321069.1">
    <property type="nucleotide sequence ID" value="NZ_JALGCL010000002.1"/>
</dbReference>
<dbReference type="EC" id="2.7.7.18" evidence="11"/>
<evidence type="ECO:0000313" key="14">
    <source>
        <dbReference type="Proteomes" id="UP001165423"/>
    </source>
</evidence>
<gene>
    <name evidence="11 13" type="primary">nadD</name>
    <name evidence="13" type="ORF">MQC88_08610</name>
</gene>
<evidence type="ECO:0000256" key="2">
    <source>
        <dbReference type="ARBA" id="ARBA00005019"/>
    </source>
</evidence>
<dbReference type="NCBIfam" id="NF000839">
    <property type="entry name" value="PRK00071.1-1"/>
    <property type="match status" value="1"/>
</dbReference>
<keyword evidence="7 11" id="KW-0547">Nucleotide-binding</keyword>
<comment type="similarity">
    <text evidence="3 11">Belongs to the NadD family.</text>
</comment>
<evidence type="ECO:0000259" key="12">
    <source>
        <dbReference type="Pfam" id="PF01467"/>
    </source>
</evidence>
<dbReference type="NCBIfam" id="TIGR00482">
    <property type="entry name" value="nicotinate (nicotinamide) nucleotide adenylyltransferase"/>
    <property type="match status" value="1"/>
</dbReference>
<evidence type="ECO:0000256" key="4">
    <source>
        <dbReference type="ARBA" id="ARBA00022642"/>
    </source>
</evidence>
<evidence type="ECO:0000256" key="11">
    <source>
        <dbReference type="HAMAP-Rule" id="MF_00244"/>
    </source>
</evidence>
<evidence type="ECO:0000256" key="7">
    <source>
        <dbReference type="ARBA" id="ARBA00022741"/>
    </source>
</evidence>
<keyword evidence="8 11" id="KW-0067">ATP-binding</keyword>
<dbReference type="SUPFAM" id="SSF52374">
    <property type="entry name" value="Nucleotidylyl transferase"/>
    <property type="match status" value="1"/>
</dbReference>
<dbReference type="InterPro" id="IPR014729">
    <property type="entry name" value="Rossmann-like_a/b/a_fold"/>
</dbReference>
<keyword evidence="4 11" id="KW-0662">Pyridine nucleotide biosynthesis</keyword>
<evidence type="ECO:0000256" key="6">
    <source>
        <dbReference type="ARBA" id="ARBA00022695"/>
    </source>
</evidence>
<comment type="function">
    <text evidence="1 11">Catalyzes the reversible adenylation of nicotinate mononucleotide (NaMN) to nicotinic acid adenine dinucleotide (NaAD).</text>
</comment>
<keyword evidence="6 11" id="KW-0548">Nucleotidyltransferase</keyword>
<dbReference type="Pfam" id="PF01467">
    <property type="entry name" value="CTP_transf_like"/>
    <property type="match status" value="1"/>
</dbReference>
<keyword evidence="14" id="KW-1185">Reference proteome</keyword>
<comment type="caution">
    <text evidence="13">The sequence shown here is derived from an EMBL/GenBank/DDBJ whole genome shotgun (WGS) entry which is preliminary data.</text>
</comment>
<dbReference type="PANTHER" id="PTHR39321:SF3">
    <property type="entry name" value="PHOSPHOPANTETHEINE ADENYLYLTRANSFERASE"/>
    <property type="match status" value="1"/>
</dbReference>
<dbReference type="InterPro" id="IPR004821">
    <property type="entry name" value="Cyt_trans-like"/>
</dbReference>
<evidence type="ECO:0000256" key="1">
    <source>
        <dbReference type="ARBA" id="ARBA00002324"/>
    </source>
</evidence>
<evidence type="ECO:0000256" key="5">
    <source>
        <dbReference type="ARBA" id="ARBA00022679"/>
    </source>
</evidence>
<accession>A0ABT0A4W3</accession>
<proteinExistence type="inferred from homology"/>
<name>A0ABT0A4W3_9GAMM</name>
<evidence type="ECO:0000256" key="9">
    <source>
        <dbReference type="ARBA" id="ARBA00023027"/>
    </source>
</evidence>
<dbReference type="HAMAP" id="MF_00244">
    <property type="entry name" value="NaMN_adenylyltr"/>
    <property type="match status" value="1"/>
</dbReference>
<dbReference type="NCBIfam" id="TIGR00125">
    <property type="entry name" value="cyt_tran_rel"/>
    <property type="match status" value="1"/>
</dbReference>
<evidence type="ECO:0000313" key="13">
    <source>
        <dbReference type="EMBL" id="MCJ0826016.1"/>
    </source>
</evidence>
<dbReference type="InterPro" id="IPR005248">
    <property type="entry name" value="NadD/NMNAT"/>
</dbReference>
<dbReference type="Proteomes" id="UP001165423">
    <property type="component" value="Unassembled WGS sequence"/>
</dbReference>
<dbReference type="EMBL" id="JALGCL010000002">
    <property type="protein sequence ID" value="MCJ0826016.1"/>
    <property type="molecule type" value="Genomic_DNA"/>
</dbReference>
<dbReference type="PANTHER" id="PTHR39321">
    <property type="entry name" value="NICOTINATE-NUCLEOTIDE ADENYLYLTRANSFERASE-RELATED"/>
    <property type="match status" value="1"/>
</dbReference>
<comment type="catalytic activity">
    <reaction evidence="10 11">
        <text>nicotinate beta-D-ribonucleotide + ATP + H(+) = deamido-NAD(+) + diphosphate</text>
        <dbReference type="Rhea" id="RHEA:22860"/>
        <dbReference type="ChEBI" id="CHEBI:15378"/>
        <dbReference type="ChEBI" id="CHEBI:30616"/>
        <dbReference type="ChEBI" id="CHEBI:33019"/>
        <dbReference type="ChEBI" id="CHEBI:57502"/>
        <dbReference type="ChEBI" id="CHEBI:58437"/>
        <dbReference type="EC" id="2.7.7.18"/>
    </reaction>
</comment>
<organism evidence="13 14">
    <name type="scientific">Cognatiluteimonas sedimenti</name>
    <dbReference type="NCBI Taxonomy" id="2927791"/>
    <lineage>
        <taxon>Bacteria</taxon>
        <taxon>Pseudomonadati</taxon>
        <taxon>Pseudomonadota</taxon>
        <taxon>Gammaproteobacteria</taxon>
        <taxon>Lysobacterales</taxon>
        <taxon>Lysobacteraceae</taxon>
        <taxon>Cognatiluteimonas</taxon>
    </lineage>
</organism>
<dbReference type="GO" id="GO:0004515">
    <property type="term" value="F:nicotinate-nucleotide adenylyltransferase activity"/>
    <property type="evidence" value="ECO:0007669"/>
    <property type="project" value="UniProtKB-EC"/>
</dbReference>
<reference evidence="13 14" key="1">
    <citation type="submission" date="2022-03" db="EMBL/GenBank/DDBJ databases">
        <title>Luteimonas soily sp. nov., a novel bacterium isolated from the soil.</title>
        <authorList>
            <person name="Zhang X."/>
        </authorList>
    </citation>
    <scope>NUCLEOTIDE SEQUENCE [LARGE SCALE GENOMIC DNA]</scope>
    <source>
        <strain evidence="13 14">50</strain>
    </source>
</reference>
<evidence type="ECO:0000256" key="8">
    <source>
        <dbReference type="ARBA" id="ARBA00022840"/>
    </source>
</evidence>
<dbReference type="CDD" id="cd02165">
    <property type="entry name" value="NMNAT"/>
    <property type="match status" value="1"/>
</dbReference>
<evidence type="ECO:0000256" key="10">
    <source>
        <dbReference type="ARBA" id="ARBA00048721"/>
    </source>
</evidence>
<keyword evidence="5 11" id="KW-0808">Transferase</keyword>
<evidence type="ECO:0000256" key="3">
    <source>
        <dbReference type="ARBA" id="ARBA00009014"/>
    </source>
</evidence>
<dbReference type="Gene3D" id="3.40.50.620">
    <property type="entry name" value="HUPs"/>
    <property type="match status" value="1"/>
</dbReference>
<feature type="domain" description="Cytidyltransferase-like" evidence="12">
    <location>
        <begin position="7"/>
        <end position="191"/>
    </location>
</feature>
<protein>
    <recommendedName>
        <fullName evidence="11">Probable nicotinate-nucleotide adenylyltransferase</fullName>
        <ecNumber evidence="11">2.7.7.18</ecNumber>
    </recommendedName>
    <alternativeName>
        <fullName evidence="11">Deamido-NAD(+) diphosphorylase</fullName>
    </alternativeName>
    <alternativeName>
        <fullName evidence="11">Deamido-NAD(+) pyrophosphorylase</fullName>
    </alternativeName>
    <alternativeName>
        <fullName evidence="11">Nicotinate mononucleotide adenylyltransferase</fullName>
        <shortName evidence="11">NaMN adenylyltransferase</shortName>
    </alternativeName>
</protein>
<sequence length="226" mass="24104">MPGLFVLYGGTFDPVHNGHIAIARAAHAALGSEIHMVPAADPPHRPPPGAAAEHRAAMLQRAVAAESGLVPDLRELRRHAIDDTRRSYSVDTLRELRAERGADAPIALLVGADSFIGLPTWKCWRELFDLAHFVVASRAGSPLDAELPPVLSAAMQGREASSPDSLHGQPAGRVLYLRQPLQAQSATDIRHRIAAGLPWRGLVPPAVADYIRGHGLYGIHGGVIGP</sequence>
<comment type="pathway">
    <text evidence="2 11">Cofactor biosynthesis; NAD(+) biosynthesis; deamido-NAD(+) from nicotinate D-ribonucleotide: step 1/1.</text>
</comment>
<keyword evidence="9 11" id="KW-0520">NAD</keyword>